<sequence length="192" mass="20614">MSDSSAPLAEPVPSAAETTVTETPNIGDFGCSHIDLSDHTIWSIRQHPEPALDVPAVPAAQEAHDDEDGNSPLFFNVPVVPTVQDAHSDEDGNSLSDEDNIPPLEEVTDSSDEEGAGSNETSVSRCVLVYQGLLYYPRPRVIHGGVVAPATNLSEGNDDLPDLIPLDSQDEPATDNPYHWIFVHIPPTMSLL</sequence>
<feature type="compositionally biased region" description="Acidic residues" evidence="1">
    <location>
        <begin position="96"/>
        <end position="115"/>
    </location>
</feature>
<comment type="caution">
    <text evidence="2">The sequence shown here is derived from an EMBL/GenBank/DDBJ whole genome shotgun (WGS) entry which is preliminary data.</text>
</comment>
<dbReference type="AlphaFoldDB" id="A0AAD7K293"/>
<organism evidence="2 3">
    <name type="scientific">Mycena maculata</name>
    <dbReference type="NCBI Taxonomy" id="230809"/>
    <lineage>
        <taxon>Eukaryota</taxon>
        <taxon>Fungi</taxon>
        <taxon>Dikarya</taxon>
        <taxon>Basidiomycota</taxon>
        <taxon>Agaricomycotina</taxon>
        <taxon>Agaricomycetes</taxon>
        <taxon>Agaricomycetidae</taxon>
        <taxon>Agaricales</taxon>
        <taxon>Marasmiineae</taxon>
        <taxon>Mycenaceae</taxon>
        <taxon>Mycena</taxon>
    </lineage>
</organism>
<reference evidence="2" key="1">
    <citation type="submission" date="2023-03" db="EMBL/GenBank/DDBJ databases">
        <title>Massive genome expansion in bonnet fungi (Mycena s.s.) driven by repeated elements and novel gene families across ecological guilds.</title>
        <authorList>
            <consortium name="Lawrence Berkeley National Laboratory"/>
            <person name="Harder C.B."/>
            <person name="Miyauchi S."/>
            <person name="Viragh M."/>
            <person name="Kuo A."/>
            <person name="Thoen E."/>
            <person name="Andreopoulos B."/>
            <person name="Lu D."/>
            <person name="Skrede I."/>
            <person name="Drula E."/>
            <person name="Henrissat B."/>
            <person name="Morin E."/>
            <person name="Kohler A."/>
            <person name="Barry K."/>
            <person name="LaButti K."/>
            <person name="Morin E."/>
            <person name="Salamov A."/>
            <person name="Lipzen A."/>
            <person name="Mereny Z."/>
            <person name="Hegedus B."/>
            <person name="Baldrian P."/>
            <person name="Stursova M."/>
            <person name="Weitz H."/>
            <person name="Taylor A."/>
            <person name="Grigoriev I.V."/>
            <person name="Nagy L.G."/>
            <person name="Martin F."/>
            <person name="Kauserud H."/>
        </authorList>
    </citation>
    <scope>NUCLEOTIDE SEQUENCE</scope>
    <source>
        <strain evidence="2">CBHHK188m</strain>
    </source>
</reference>
<dbReference type="Proteomes" id="UP001215280">
    <property type="component" value="Unassembled WGS sequence"/>
</dbReference>
<dbReference type="EMBL" id="JARJLG010000011">
    <property type="protein sequence ID" value="KAJ7776852.1"/>
    <property type="molecule type" value="Genomic_DNA"/>
</dbReference>
<accession>A0AAD7K293</accession>
<feature type="region of interest" description="Disordered" evidence="1">
    <location>
        <begin position="84"/>
        <end position="121"/>
    </location>
</feature>
<keyword evidence="3" id="KW-1185">Reference proteome</keyword>
<evidence type="ECO:0000256" key="1">
    <source>
        <dbReference type="SAM" id="MobiDB-lite"/>
    </source>
</evidence>
<proteinExistence type="predicted"/>
<protein>
    <submittedName>
        <fullName evidence="2">Uncharacterized protein</fullName>
    </submittedName>
</protein>
<feature type="region of interest" description="Disordered" evidence="1">
    <location>
        <begin position="1"/>
        <end position="31"/>
    </location>
</feature>
<gene>
    <name evidence="2" type="ORF">DFH07DRAFT_766555</name>
</gene>
<evidence type="ECO:0000313" key="3">
    <source>
        <dbReference type="Proteomes" id="UP001215280"/>
    </source>
</evidence>
<name>A0AAD7K293_9AGAR</name>
<evidence type="ECO:0000313" key="2">
    <source>
        <dbReference type="EMBL" id="KAJ7776852.1"/>
    </source>
</evidence>